<evidence type="ECO:0000313" key="5">
    <source>
        <dbReference type="EMBL" id="MBW3098894.1"/>
    </source>
</evidence>
<evidence type="ECO:0000256" key="3">
    <source>
        <dbReference type="ARBA" id="ARBA00023136"/>
    </source>
</evidence>
<evidence type="ECO:0000256" key="2">
    <source>
        <dbReference type="ARBA" id="ARBA00022452"/>
    </source>
</evidence>
<evidence type="ECO:0000259" key="4">
    <source>
        <dbReference type="Pfam" id="PF01103"/>
    </source>
</evidence>
<accession>A0ABS6WV20</accession>
<keyword evidence="2" id="KW-1134">Transmembrane beta strand</keyword>
<keyword evidence="3" id="KW-0472">Membrane</keyword>
<dbReference type="Proteomes" id="UP001430804">
    <property type="component" value="Unassembled WGS sequence"/>
</dbReference>
<protein>
    <submittedName>
        <fullName evidence="5">Autotransporter assembly complex protein TamA</fullName>
    </submittedName>
</protein>
<comment type="subcellular location">
    <subcellularLocation>
        <location evidence="1">Membrane</location>
    </subcellularLocation>
</comment>
<sequence length="618" mass="65862">MPAQAIEIFGFKLFESESEDKDDVFVADPLNYSVTLDIVGAFPTASGADDDLRDDLRAASELIREEGSPVSGSVGLISTASSDFEHLLGALYEDARYGGVVNVTLAGRPLESLRLDADLSVYEPVPVVFTVEPGPQFTFGTVALRGEAESLREPSNYGLEPGAIARSTTILAAETRIVEALQQKGRPLAEVSGRQVVADHATNTLDVTINVDAGPVAPFGTTSVDGAEKVDPDFVAYMAGIEPGTVYDPDALEAAEKRLKSLEVFSSVAVRGAETLHADGSVPVEVGVAERKFRYFGLGATFSSTEGGGLEAYWGHRNLLGRAEKLRIEGSVAGIGDTTRYQDLTYRGALLFEKPGVIAPASTFTSEFAVEQEDSDAYRRFSVIGKAGLVYQRTERQTLSGGVEVEYARLTDSFSVEQETLTVALPLEFVYDARNDTLDPTRGYRLLAHLEPAYETLGGNSFVKIRGEGSVYRALDEAKRFVVAGRLAAGTILGADLDDIPANRRYYAGGGGSVRGYAYQGIGPRDAAGDPTGGRSYLEASAELRIGVTEKIALVPFIDAGAVGAGSWLEDAELRTGAGVGVRYKTPFGPLRLDVAIPLDRRAGDPDYGIYAGIGQAF</sequence>
<keyword evidence="6" id="KW-1185">Reference proteome</keyword>
<dbReference type="EMBL" id="JAHWQX010000004">
    <property type="protein sequence ID" value="MBW3098894.1"/>
    <property type="molecule type" value="Genomic_DNA"/>
</dbReference>
<dbReference type="InterPro" id="IPR039910">
    <property type="entry name" value="D15-like"/>
</dbReference>
<feature type="domain" description="Bacterial surface antigen (D15)" evidence="4">
    <location>
        <begin position="318"/>
        <end position="618"/>
    </location>
</feature>
<comment type="caution">
    <text evidence="5">The sequence shown here is derived from an EMBL/GenBank/DDBJ whole genome shotgun (WGS) entry which is preliminary data.</text>
</comment>
<dbReference type="InterPro" id="IPR000184">
    <property type="entry name" value="Bac_surfAg_D15"/>
</dbReference>
<dbReference type="Pfam" id="PF01103">
    <property type="entry name" value="Omp85"/>
    <property type="match status" value="1"/>
</dbReference>
<name>A0ABS6WV20_9HYPH</name>
<evidence type="ECO:0000313" key="6">
    <source>
        <dbReference type="Proteomes" id="UP001430804"/>
    </source>
</evidence>
<dbReference type="PANTHER" id="PTHR12815:SF42">
    <property type="entry name" value="BACTERIAL SURFACE ANTIGEN (D15) DOMAIN-CONTAINING PROTEIN"/>
    <property type="match status" value="1"/>
</dbReference>
<reference evidence="5" key="1">
    <citation type="submission" date="2021-07" db="EMBL/GenBank/DDBJ databases">
        <title>Pseudohoeflea marina sp. nov. a polyhydroxyalcanoate-producing bacterium.</title>
        <authorList>
            <person name="Zheng W."/>
            <person name="Yu S."/>
            <person name="Huang Y."/>
        </authorList>
    </citation>
    <scope>NUCLEOTIDE SEQUENCE</scope>
    <source>
        <strain evidence="5">DP4N28-3</strain>
    </source>
</reference>
<organism evidence="5 6">
    <name type="scientific">Pseudohoeflea coraliihabitans</name>
    <dbReference type="NCBI Taxonomy" id="2860393"/>
    <lineage>
        <taxon>Bacteria</taxon>
        <taxon>Pseudomonadati</taxon>
        <taxon>Pseudomonadota</taxon>
        <taxon>Alphaproteobacteria</taxon>
        <taxon>Hyphomicrobiales</taxon>
        <taxon>Rhizobiaceae</taxon>
        <taxon>Pseudohoeflea</taxon>
    </lineage>
</organism>
<evidence type="ECO:0000256" key="1">
    <source>
        <dbReference type="ARBA" id="ARBA00004370"/>
    </source>
</evidence>
<keyword evidence="2" id="KW-0812">Transmembrane</keyword>
<dbReference type="PANTHER" id="PTHR12815">
    <property type="entry name" value="SORTING AND ASSEMBLY MACHINERY SAMM50 PROTEIN FAMILY MEMBER"/>
    <property type="match status" value="1"/>
</dbReference>
<proteinExistence type="predicted"/>
<gene>
    <name evidence="5" type="ORF">KY465_16565</name>
</gene>